<dbReference type="RefSeq" id="WP_317982298.1">
    <property type="nucleotide sequence ID" value="NZ_BTCL01000038.1"/>
</dbReference>
<evidence type="ECO:0000313" key="1">
    <source>
        <dbReference type="EMBL" id="GMK48866.1"/>
    </source>
</evidence>
<proteinExistence type="predicted"/>
<dbReference type="EMBL" id="BTCL01000038">
    <property type="protein sequence ID" value="GMK48866.1"/>
    <property type="molecule type" value="Genomic_DNA"/>
</dbReference>
<comment type="caution">
    <text evidence="1">The sequence shown here is derived from an EMBL/GenBank/DDBJ whole genome shotgun (WGS) entry which is preliminary data.</text>
</comment>
<name>A0ABQ6NUZ1_9BACL</name>
<dbReference type="Proteomes" id="UP001285921">
    <property type="component" value="Unassembled WGS sequence"/>
</dbReference>
<gene>
    <name evidence="1" type="ORF">PghCCS26_59960</name>
</gene>
<keyword evidence="2" id="KW-1185">Reference proteome</keyword>
<evidence type="ECO:0000313" key="2">
    <source>
        <dbReference type="Proteomes" id="UP001285921"/>
    </source>
</evidence>
<reference evidence="1 2" key="1">
    <citation type="submission" date="2023-05" db="EMBL/GenBank/DDBJ databases">
        <title>Draft genome of Paenibacillus sp. CCS26.</title>
        <authorList>
            <person name="Akita H."/>
            <person name="Shinto Y."/>
            <person name="Kimura Z."/>
        </authorList>
    </citation>
    <scope>NUCLEOTIDE SEQUENCE [LARGE SCALE GENOMIC DNA]</scope>
    <source>
        <strain evidence="1 2">CCS26</strain>
    </source>
</reference>
<protein>
    <recommendedName>
        <fullName evidence="3">DUF3895 domain-containing protein</fullName>
    </recommendedName>
</protein>
<accession>A0ABQ6NUZ1</accession>
<evidence type="ECO:0008006" key="3">
    <source>
        <dbReference type="Google" id="ProtNLM"/>
    </source>
</evidence>
<sequence length="300" mass="34729">MILSVEERDQILAQLNERQRQYLSDYLVRGHRTVFANIMAKEKGFHIPEDSDPAEIERLLQDWIYVGYIDGGHVRQDLRCECGRPLRYQHQVRNKSTGEIKFFGIEHLKEHLGIGATTVAAVKKGFDAIDYELDELLTKWKNKWIMDPELLQVDSIPTPVAEQIKLGLPLLEKQIRSLKQNRIRLLPRKLTFEENTPPKEVVTEIERDLFSWNEPPQTSQNDPFYLSENLKSAIQSYIKSGTQSARIISDLLILEHAAPKKRLITGKPEIYAAVCMYIERHYNVEITTLGAEDRIYTINS</sequence>
<organism evidence="1 2">
    <name type="scientific">Paenibacillus glycanilyticus</name>
    <dbReference type="NCBI Taxonomy" id="126569"/>
    <lineage>
        <taxon>Bacteria</taxon>
        <taxon>Bacillati</taxon>
        <taxon>Bacillota</taxon>
        <taxon>Bacilli</taxon>
        <taxon>Bacillales</taxon>
        <taxon>Paenibacillaceae</taxon>
        <taxon>Paenibacillus</taxon>
    </lineage>
</organism>